<keyword evidence="3" id="KW-1185">Reference proteome</keyword>
<dbReference type="RefSeq" id="XP_008716262.1">
    <property type="nucleotide sequence ID" value="XM_008718040.1"/>
</dbReference>
<dbReference type="GeneID" id="19971029"/>
<dbReference type="STRING" id="1220924.W2S117"/>
<dbReference type="OrthoDB" id="5362512at2759"/>
<dbReference type="InParanoid" id="W2S117"/>
<dbReference type="AlphaFoldDB" id="W2S117"/>
<reference evidence="2 3" key="1">
    <citation type="submission" date="2013-03" db="EMBL/GenBank/DDBJ databases">
        <title>The Genome Sequence of Phialophora europaea CBS 101466.</title>
        <authorList>
            <consortium name="The Broad Institute Genomics Platform"/>
            <person name="Cuomo C."/>
            <person name="de Hoog S."/>
            <person name="Gorbushina A."/>
            <person name="Walker B."/>
            <person name="Young S.K."/>
            <person name="Zeng Q."/>
            <person name="Gargeya S."/>
            <person name="Fitzgerald M."/>
            <person name="Haas B."/>
            <person name="Abouelleil A."/>
            <person name="Allen A.W."/>
            <person name="Alvarado L."/>
            <person name="Arachchi H.M."/>
            <person name="Berlin A.M."/>
            <person name="Chapman S.B."/>
            <person name="Gainer-Dewar J."/>
            <person name="Goldberg J."/>
            <person name="Griggs A."/>
            <person name="Gujja S."/>
            <person name="Hansen M."/>
            <person name="Howarth C."/>
            <person name="Imamovic A."/>
            <person name="Ireland A."/>
            <person name="Larimer J."/>
            <person name="McCowan C."/>
            <person name="Murphy C."/>
            <person name="Pearson M."/>
            <person name="Poon T.W."/>
            <person name="Priest M."/>
            <person name="Roberts A."/>
            <person name="Saif S."/>
            <person name="Shea T."/>
            <person name="Sisk P."/>
            <person name="Sykes S."/>
            <person name="Wortman J."/>
            <person name="Nusbaum C."/>
            <person name="Birren B."/>
        </authorList>
    </citation>
    <scope>NUCLEOTIDE SEQUENCE [LARGE SCALE GENOMIC DNA]</scope>
    <source>
        <strain evidence="2 3">CBS 101466</strain>
    </source>
</reference>
<proteinExistence type="predicted"/>
<dbReference type="HOGENOM" id="CLU_002639_3_1_1"/>
<evidence type="ECO:0000313" key="2">
    <source>
        <dbReference type="EMBL" id="ETN41753.1"/>
    </source>
</evidence>
<evidence type="ECO:0000259" key="1">
    <source>
        <dbReference type="Pfam" id="PF06985"/>
    </source>
</evidence>
<accession>W2S117</accession>
<dbReference type="PANTHER" id="PTHR33112:SF16">
    <property type="entry name" value="HETEROKARYON INCOMPATIBILITY DOMAIN-CONTAINING PROTEIN"/>
    <property type="match status" value="1"/>
</dbReference>
<dbReference type="Pfam" id="PF06985">
    <property type="entry name" value="HET"/>
    <property type="match status" value="1"/>
</dbReference>
<organism evidence="2 3">
    <name type="scientific">Cyphellophora europaea (strain CBS 101466)</name>
    <name type="common">Phialophora europaea</name>
    <dbReference type="NCBI Taxonomy" id="1220924"/>
    <lineage>
        <taxon>Eukaryota</taxon>
        <taxon>Fungi</taxon>
        <taxon>Dikarya</taxon>
        <taxon>Ascomycota</taxon>
        <taxon>Pezizomycotina</taxon>
        <taxon>Eurotiomycetes</taxon>
        <taxon>Chaetothyriomycetidae</taxon>
        <taxon>Chaetothyriales</taxon>
        <taxon>Cyphellophoraceae</taxon>
        <taxon>Cyphellophora</taxon>
    </lineage>
</organism>
<dbReference type="EMBL" id="KB822719">
    <property type="protein sequence ID" value="ETN41753.1"/>
    <property type="molecule type" value="Genomic_DNA"/>
</dbReference>
<protein>
    <recommendedName>
        <fullName evidence="1">Heterokaryon incompatibility domain-containing protein</fullName>
    </recommendedName>
</protein>
<feature type="domain" description="Heterokaryon incompatibility" evidence="1">
    <location>
        <begin position="77"/>
        <end position="235"/>
    </location>
</feature>
<gene>
    <name evidence="2" type="ORF">HMPREF1541_03690</name>
</gene>
<dbReference type="VEuPathDB" id="FungiDB:HMPREF1541_03690"/>
<name>W2S117_CYPE1</name>
<dbReference type="PANTHER" id="PTHR33112">
    <property type="entry name" value="DOMAIN PROTEIN, PUTATIVE-RELATED"/>
    <property type="match status" value="1"/>
</dbReference>
<dbReference type="Proteomes" id="UP000030752">
    <property type="component" value="Unassembled WGS sequence"/>
</dbReference>
<evidence type="ECO:0000313" key="3">
    <source>
        <dbReference type="Proteomes" id="UP000030752"/>
    </source>
</evidence>
<sequence>MDRHLFNRPLPPIRSDDDVCFDKIRSWIDECIREHECESLVIERELPTRLIDVSPDENTGSIRLAIGSEINGNNTQFAALSHCWGDKRDRIMAVPKTKIDTLQQHLEKIDWDDLTPTFLDTIAVVRRLGLKYVWIDSLCIVQDDPVDFAREAARMALVYSQAHVVIAATRGRTGDAGLFHDRRKPHKVVMHDSNNQHKESYIHVREAFSHDAFLTNDPYRFNTTPLFERAWCFQERLLGRRVVHFSAEEIVFECRELLDCECKFIKTRTATGTFKTKTLESLNRVVTPTSRVELWYSVVEPYSACALHDERDRLPALSGFAGLVASTELGEYCAGLWRHELPSGLLWRAVRAAPGHTQTHRPTRYCGPSWSWIGVRARMEAHISWHYANEIVAEVLDVRTIPTSVEDRFGALDTASLILAGPAVHVTLHQESFELQRTRDCFMSLAHDFVSSDESLKVTGDDHNPRQIQNSENKSHIINRQDFQLDVPAAVDGQQAVCIAIERWHARINSGQGTCLVLQAVPGEGTYTRSGVSFCPASWFQTARRTEVKIV</sequence>
<dbReference type="eggNOG" id="ENOG502SICY">
    <property type="taxonomic scope" value="Eukaryota"/>
</dbReference>
<dbReference type="InterPro" id="IPR010730">
    <property type="entry name" value="HET"/>
</dbReference>